<dbReference type="RefSeq" id="WP_171689432.1">
    <property type="nucleotide sequence ID" value="NZ_WHOC01000048.1"/>
</dbReference>
<proteinExistence type="predicted"/>
<gene>
    <name evidence="1" type="ORF">GC102_10195</name>
</gene>
<dbReference type="Proteomes" id="UP000658690">
    <property type="component" value="Unassembled WGS sequence"/>
</dbReference>
<keyword evidence="2" id="KW-1185">Reference proteome</keyword>
<name>A0ABX1YYD0_9BACL</name>
<sequence length="95" mass="11198">MSAGWAYLFVAGHLGRRNLAIVKKGRSTATLKKFDEFDSEWQFVLGSSEIVDTKYRHNSWEVIVFSWYLVFRLIWGMRGRKLLYGVQQFLSFRLS</sequence>
<evidence type="ECO:0000313" key="2">
    <source>
        <dbReference type="Proteomes" id="UP000658690"/>
    </source>
</evidence>
<organism evidence="1 2">
    <name type="scientific">Paenibacillus germinis</name>
    <dbReference type="NCBI Taxonomy" id="2654979"/>
    <lineage>
        <taxon>Bacteria</taxon>
        <taxon>Bacillati</taxon>
        <taxon>Bacillota</taxon>
        <taxon>Bacilli</taxon>
        <taxon>Bacillales</taxon>
        <taxon>Paenibacillaceae</taxon>
        <taxon>Paenibacillus</taxon>
    </lineage>
</organism>
<evidence type="ECO:0000313" key="1">
    <source>
        <dbReference type="EMBL" id="NOU86145.1"/>
    </source>
</evidence>
<accession>A0ABX1YYD0</accession>
<reference evidence="1 2" key="1">
    <citation type="submission" date="2019-10" db="EMBL/GenBank/DDBJ databases">
        <title>Description of Paenibacillus choica sp. nov.</title>
        <authorList>
            <person name="Carlier A."/>
            <person name="Qi S."/>
        </authorList>
    </citation>
    <scope>NUCLEOTIDE SEQUENCE [LARGE SCALE GENOMIC DNA]</scope>
    <source>
        <strain evidence="1 2">LMG 31460</strain>
    </source>
</reference>
<protein>
    <submittedName>
        <fullName evidence="1">Uncharacterized protein</fullName>
    </submittedName>
</protein>
<comment type="caution">
    <text evidence="1">The sequence shown here is derived from an EMBL/GenBank/DDBJ whole genome shotgun (WGS) entry which is preliminary data.</text>
</comment>
<dbReference type="EMBL" id="WHOC01000048">
    <property type="protein sequence ID" value="NOU86145.1"/>
    <property type="molecule type" value="Genomic_DNA"/>
</dbReference>